<evidence type="ECO:0000313" key="13">
    <source>
        <dbReference type="Proteomes" id="UP000196710"/>
    </source>
</evidence>
<dbReference type="InterPro" id="IPR001653">
    <property type="entry name" value="DAP_epimerase_DapF"/>
</dbReference>
<gene>
    <name evidence="9" type="primary">dapF</name>
    <name evidence="11" type="ORF">ADH66_13230</name>
    <name evidence="12" type="ORF">I5Q82_03565</name>
</gene>
<keyword evidence="7 9" id="KW-0413">Isomerase</keyword>
<evidence type="ECO:0000256" key="7">
    <source>
        <dbReference type="ARBA" id="ARBA00023235"/>
    </source>
</evidence>
<keyword evidence="6 9" id="KW-0457">Lysine biosynthesis</keyword>
<evidence type="ECO:0000313" key="14">
    <source>
        <dbReference type="Proteomes" id="UP000596035"/>
    </source>
</evidence>
<dbReference type="KEGG" id="amur:ADH66_13230"/>
<dbReference type="EC" id="5.1.1.7" evidence="3 9"/>
<dbReference type="GO" id="GO:0008837">
    <property type="term" value="F:diaminopimelate epimerase activity"/>
    <property type="evidence" value="ECO:0007669"/>
    <property type="project" value="UniProtKB-UniRule"/>
</dbReference>
<evidence type="ECO:0000256" key="9">
    <source>
        <dbReference type="HAMAP-Rule" id="MF_00197"/>
    </source>
</evidence>
<feature type="active site" description="Proton donor" evidence="9">
    <location>
        <position position="74"/>
    </location>
</feature>
<feature type="active site" description="Proton acceptor" evidence="9">
    <location>
        <position position="223"/>
    </location>
</feature>
<dbReference type="PANTHER" id="PTHR31689">
    <property type="entry name" value="DIAMINOPIMELATE EPIMERASE, CHLOROPLASTIC"/>
    <property type="match status" value="1"/>
</dbReference>
<evidence type="ECO:0000313" key="11">
    <source>
        <dbReference type="EMBL" id="ASB41530.1"/>
    </source>
</evidence>
<evidence type="ECO:0000256" key="6">
    <source>
        <dbReference type="ARBA" id="ARBA00023154"/>
    </source>
</evidence>
<reference evidence="12 14" key="3">
    <citation type="submission" date="2020-11" db="EMBL/GenBank/DDBJ databases">
        <title>Closed and high quality bacterial genomes of the OMM12 community.</title>
        <authorList>
            <person name="Marbouty M."/>
            <person name="Lamy-Besnier Q."/>
            <person name="Debarbieux L."/>
            <person name="Koszul R."/>
        </authorList>
    </citation>
    <scope>NUCLEOTIDE SEQUENCE [LARGE SCALE GENOMIC DNA]</scope>
    <source>
        <strain evidence="12 14">KB18</strain>
    </source>
</reference>
<dbReference type="NCBIfam" id="TIGR00652">
    <property type="entry name" value="DapF"/>
    <property type="match status" value="1"/>
</dbReference>
<dbReference type="Proteomes" id="UP000196710">
    <property type="component" value="Chromosome"/>
</dbReference>
<dbReference type="EMBL" id="CP065321">
    <property type="protein sequence ID" value="QQR30789.1"/>
    <property type="molecule type" value="Genomic_DNA"/>
</dbReference>
<feature type="binding site" evidence="9">
    <location>
        <begin position="75"/>
        <end position="76"/>
    </location>
    <ligand>
        <name>substrate</name>
    </ligand>
</feature>
<dbReference type="SUPFAM" id="SSF54506">
    <property type="entry name" value="Diaminopimelate epimerase-like"/>
    <property type="match status" value="1"/>
</dbReference>
<feature type="binding site" evidence="9">
    <location>
        <position position="14"/>
    </location>
    <ligand>
        <name>substrate</name>
    </ligand>
</feature>
<protein>
    <recommendedName>
        <fullName evidence="3 9">Diaminopimelate epimerase</fullName>
        <shortName evidence="9">DAP epimerase</shortName>
        <ecNumber evidence="3 9">5.1.1.7</ecNumber>
    </recommendedName>
    <alternativeName>
        <fullName evidence="9">PLP-independent amino acid racemase</fullName>
    </alternativeName>
</protein>
<comment type="subunit">
    <text evidence="9">Homodimer.</text>
</comment>
<dbReference type="Pfam" id="PF01678">
    <property type="entry name" value="DAP_epimerase"/>
    <property type="match status" value="2"/>
</dbReference>
<evidence type="ECO:0000256" key="1">
    <source>
        <dbReference type="ARBA" id="ARBA00005196"/>
    </source>
</evidence>
<comment type="function">
    <text evidence="9">Catalyzes the stereoinversion of LL-2,6-diaminopimelate (L,L-DAP) to meso-diaminopimelate (meso-DAP), a precursor of L-lysine and an essential component of the bacterial peptidoglycan.</text>
</comment>
<evidence type="ECO:0000256" key="2">
    <source>
        <dbReference type="ARBA" id="ARBA00010219"/>
    </source>
</evidence>
<dbReference type="GO" id="GO:0009089">
    <property type="term" value="P:lysine biosynthetic process via diaminopimelate"/>
    <property type="evidence" value="ECO:0007669"/>
    <property type="project" value="UniProtKB-UniRule"/>
</dbReference>
<dbReference type="PANTHER" id="PTHR31689:SF0">
    <property type="entry name" value="DIAMINOPIMELATE EPIMERASE"/>
    <property type="match status" value="1"/>
</dbReference>
<feature type="binding site" evidence="9">
    <location>
        <position position="65"/>
    </location>
    <ligand>
        <name>substrate</name>
    </ligand>
</feature>
<dbReference type="FunFam" id="3.10.310.10:FF:000001">
    <property type="entry name" value="Diaminopimelate epimerase"/>
    <property type="match status" value="1"/>
</dbReference>
<sequence length="280" mass="30277">MGTLKFTKMHGCGNDYVYFDCFSQNIEDPETLSIRLSDRHKGVGGDGIIMVCPSDIADGRMRIFNADGSEAMMCGNGIRCVAKFLYDTGLAHKKHLEIDTLSGVKYCDIIEKNGEAVAVTVDMGRAELVPGRIPVSLPGERIVGETVSVAGGEYEVTCVSMGNPHCVLFGGDPMELDLETVGPRFEKDPIFPQGVNTEFIEVIDSHTLKMRVWERGSGETMACGTGACAAAVAACLNGYCKMGEDITVHLRGGDLVINYTDERVRMTGEAVKVFDGEIEV</sequence>
<keyword evidence="4 9" id="KW-0963">Cytoplasm</keyword>
<reference evidence="13" key="2">
    <citation type="submission" date="2017-05" db="EMBL/GenBank/DDBJ databases">
        <title>Improved OligoMM genomes.</title>
        <authorList>
            <person name="Garzetti D."/>
        </authorList>
    </citation>
    <scope>NUCLEOTIDE SEQUENCE [LARGE SCALE GENOMIC DNA]</scope>
    <source>
        <strain evidence="13">KB18</strain>
    </source>
</reference>
<feature type="binding site" evidence="9">
    <location>
        <position position="163"/>
    </location>
    <ligand>
        <name>substrate</name>
    </ligand>
</feature>
<dbReference type="PROSITE" id="PS01326">
    <property type="entry name" value="DAP_EPIMERASE"/>
    <property type="match status" value="1"/>
</dbReference>
<evidence type="ECO:0000313" key="12">
    <source>
        <dbReference type="EMBL" id="QQR30789.1"/>
    </source>
</evidence>
<dbReference type="InterPro" id="IPR018510">
    <property type="entry name" value="DAP_epimerase_AS"/>
</dbReference>
<comment type="pathway">
    <text evidence="1 9">Amino-acid biosynthesis; L-lysine biosynthesis via DAP pathway; DL-2,6-diaminopimelate from LL-2,6-diaminopimelate: step 1/1.</text>
</comment>
<comment type="similarity">
    <text evidence="2 9">Belongs to the diaminopimelate epimerase family.</text>
</comment>
<dbReference type="AlphaFoldDB" id="A0A1Z2XSX5"/>
<evidence type="ECO:0000256" key="4">
    <source>
        <dbReference type="ARBA" id="ARBA00022490"/>
    </source>
</evidence>
<dbReference type="Gene3D" id="3.10.310.10">
    <property type="entry name" value="Diaminopimelate Epimerase, Chain A, domain 1"/>
    <property type="match status" value="2"/>
</dbReference>
<comment type="catalytic activity">
    <reaction evidence="8 9">
        <text>(2S,6S)-2,6-diaminopimelate = meso-2,6-diaminopimelate</text>
        <dbReference type="Rhea" id="RHEA:15393"/>
        <dbReference type="ChEBI" id="CHEBI:57609"/>
        <dbReference type="ChEBI" id="CHEBI:57791"/>
        <dbReference type="EC" id="5.1.1.7"/>
    </reaction>
</comment>
<keyword evidence="5 9" id="KW-0028">Amino-acid biosynthesis</keyword>
<organism evidence="12 14">
    <name type="scientific">Acutalibacter muris</name>
    <dbReference type="NCBI Taxonomy" id="1796620"/>
    <lineage>
        <taxon>Bacteria</taxon>
        <taxon>Bacillati</taxon>
        <taxon>Bacillota</taxon>
        <taxon>Clostridia</taxon>
        <taxon>Eubacteriales</taxon>
        <taxon>Acutalibacteraceae</taxon>
        <taxon>Acutalibacter</taxon>
    </lineage>
</organism>
<dbReference type="Proteomes" id="UP000596035">
    <property type="component" value="Chromosome"/>
</dbReference>
<comment type="caution">
    <text evidence="9">Lacks conserved residue(s) required for the propagation of feature annotation.</text>
</comment>
<feature type="binding site" evidence="9">
    <location>
        <position position="196"/>
    </location>
    <ligand>
        <name>substrate</name>
    </ligand>
</feature>
<feature type="binding site" evidence="9">
    <location>
        <begin position="224"/>
        <end position="225"/>
    </location>
    <ligand>
        <name>substrate</name>
    </ligand>
</feature>
<proteinExistence type="inferred from homology"/>
<reference evidence="11" key="1">
    <citation type="journal article" date="2017" name="Genome Announc.">
        <title>High-Quality Whole-Genome Sequences of the Oligo-Mouse-Microbiota Bacterial Community.</title>
        <authorList>
            <person name="Garzetti D."/>
            <person name="Brugiroux S."/>
            <person name="Bunk B."/>
            <person name="Pukall R."/>
            <person name="McCoy K.D."/>
            <person name="Macpherson A.J."/>
            <person name="Stecher B."/>
        </authorList>
    </citation>
    <scope>NUCLEOTIDE SEQUENCE</scope>
    <source>
        <strain evidence="11">KB18</strain>
    </source>
</reference>
<evidence type="ECO:0000256" key="5">
    <source>
        <dbReference type="ARBA" id="ARBA00022605"/>
    </source>
</evidence>
<dbReference type="HAMAP" id="MF_00197">
    <property type="entry name" value="DAP_epimerase"/>
    <property type="match status" value="1"/>
</dbReference>
<dbReference type="EMBL" id="CP021422">
    <property type="protein sequence ID" value="ASB41530.1"/>
    <property type="molecule type" value="Genomic_DNA"/>
</dbReference>
<comment type="subcellular location">
    <subcellularLocation>
        <location evidence="9">Cytoplasm</location>
    </subcellularLocation>
</comment>
<dbReference type="RefSeq" id="WP_066539767.1">
    <property type="nucleotide sequence ID" value="NZ_CP021422.1"/>
</dbReference>
<dbReference type="GO" id="GO:0005829">
    <property type="term" value="C:cytosol"/>
    <property type="evidence" value="ECO:0007669"/>
    <property type="project" value="TreeGrafter"/>
</dbReference>
<evidence type="ECO:0000256" key="3">
    <source>
        <dbReference type="ARBA" id="ARBA00013080"/>
    </source>
</evidence>
<name>A0A1Z2XSX5_9FIRM</name>
<feature type="site" description="Could be important to modulate the pK values of the two catalytic cysteine residues" evidence="9">
    <location>
        <position position="214"/>
    </location>
</feature>
<feature type="site" description="Could be important to modulate the pK values of the two catalytic cysteine residues" evidence="9">
    <location>
        <position position="165"/>
    </location>
</feature>
<feature type="binding site" evidence="9">
    <location>
        <begin position="214"/>
        <end position="215"/>
    </location>
    <ligand>
        <name>substrate</name>
    </ligand>
</feature>
<keyword evidence="13" id="KW-1185">Reference proteome</keyword>
<feature type="active site" evidence="10">
    <location>
        <position position="74"/>
    </location>
</feature>
<evidence type="ECO:0000256" key="8">
    <source>
        <dbReference type="ARBA" id="ARBA00051712"/>
    </source>
</evidence>
<accession>A0A1Z2XSX5</accession>
<evidence type="ECO:0000256" key="10">
    <source>
        <dbReference type="PROSITE-ProRule" id="PRU10125"/>
    </source>
</evidence>